<evidence type="ECO:0000313" key="1">
    <source>
        <dbReference type="EMBL" id="TPF75168.1"/>
    </source>
</evidence>
<comment type="caution">
    <text evidence="1">The sequence shown here is derived from an EMBL/GenBank/DDBJ whole genome shotgun (WGS) entry which is preliminary data.</text>
</comment>
<keyword evidence="2" id="KW-1185">Reference proteome</keyword>
<gene>
    <name evidence="1" type="ORF">FHY56_10640</name>
</gene>
<accession>A0A502BPU4</accession>
<dbReference type="EMBL" id="VEWJ01000006">
    <property type="protein sequence ID" value="TPF75168.1"/>
    <property type="molecule type" value="Genomic_DNA"/>
</dbReference>
<reference evidence="1 2" key="1">
    <citation type="journal article" date="2003" name="Int. J. Syst. Evol. Microbiol.">
        <title>Towards a standardized format for the description of a novel species (of an established genus): Ochrobactrum gallinifaecis sp. nov.</title>
        <authorList>
            <person name="Kampfer P."/>
            <person name="Buczolits S."/>
            <person name="Albrecht A."/>
            <person name="Busse H.J."/>
            <person name="Stackebrandt E."/>
        </authorList>
    </citation>
    <scope>NUCLEOTIDE SEQUENCE [LARGE SCALE GENOMIC DNA]</scope>
    <source>
        <strain evidence="1 2">ISO 196</strain>
    </source>
</reference>
<name>A0A502BPU4_9HYPH</name>
<dbReference type="RefSeq" id="WP_140905143.1">
    <property type="nucleotide sequence ID" value="NZ_JBHTMD010000007.1"/>
</dbReference>
<dbReference type="OrthoDB" id="8454800at2"/>
<protein>
    <submittedName>
        <fullName evidence="1">Uncharacterized protein</fullName>
    </submittedName>
</protein>
<organism evidence="1 2">
    <name type="scientific">Brucella gallinifaecis</name>
    <dbReference type="NCBI Taxonomy" id="215590"/>
    <lineage>
        <taxon>Bacteria</taxon>
        <taxon>Pseudomonadati</taxon>
        <taxon>Pseudomonadota</taxon>
        <taxon>Alphaproteobacteria</taxon>
        <taxon>Hyphomicrobiales</taxon>
        <taxon>Brucellaceae</taxon>
        <taxon>Brucella/Ochrobactrum group</taxon>
        <taxon>Brucella</taxon>
    </lineage>
</organism>
<dbReference type="Proteomes" id="UP000315388">
    <property type="component" value="Unassembled WGS sequence"/>
</dbReference>
<sequence length="72" mass="7852">MARPRKKPPMTAERVENALDILANIMAGARNGEAALGAPLWQRLESELDGLRDVDDIVTKALNRVKSRAQAA</sequence>
<dbReference type="AlphaFoldDB" id="A0A502BPU4"/>
<evidence type="ECO:0000313" key="2">
    <source>
        <dbReference type="Proteomes" id="UP000315388"/>
    </source>
</evidence>
<proteinExistence type="predicted"/>